<dbReference type="Proteomes" id="UP001157156">
    <property type="component" value="Unassembled WGS sequence"/>
</dbReference>
<dbReference type="RefSeq" id="WP_284186121.1">
    <property type="nucleotide sequence ID" value="NZ_BSPV01000020.1"/>
</dbReference>
<dbReference type="InterPro" id="IPR032710">
    <property type="entry name" value="NTF2-like_dom_sf"/>
</dbReference>
<dbReference type="InterPro" id="IPR037401">
    <property type="entry name" value="SnoaL-like"/>
</dbReference>
<proteinExistence type="predicted"/>
<evidence type="ECO:0000313" key="3">
    <source>
        <dbReference type="Proteomes" id="UP001157156"/>
    </source>
</evidence>
<dbReference type="SUPFAM" id="SSF54427">
    <property type="entry name" value="NTF2-like"/>
    <property type="match status" value="1"/>
</dbReference>
<organism evidence="2 3">
    <name type="scientific">Vibrio algivorus</name>
    <dbReference type="NCBI Taxonomy" id="1667024"/>
    <lineage>
        <taxon>Bacteria</taxon>
        <taxon>Pseudomonadati</taxon>
        <taxon>Pseudomonadota</taxon>
        <taxon>Gammaproteobacteria</taxon>
        <taxon>Vibrionales</taxon>
        <taxon>Vibrionaceae</taxon>
        <taxon>Vibrio</taxon>
    </lineage>
</organism>
<evidence type="ECO:0000313" key="2">
    <source>
        <dbReference type="EMBL" id="GLT16203.1"/>
    </source>
</evidence>
<reference evidence="3" key="1">
    <citation type="journal article" date="2019" name="Int. J. Syst. Evol. Microbiol.">
        <title>The Global Catalogue of Microorganisms (GCM) 10K type strain sequencing project: providing services to taxonomists for standard genome sequencing and annotation.</title>
        <authorList>
            <consortium name="The Broad Institute Genomics Platform"/>
            <consortium name="The Broad Institute Genome Sequencing Center for Infectious Disease"/>
            <person name="Wu L."/>
            <person name="Ma J."/>
        </authorList>
    </citation>
    <scope>NUCLEOTIDE SEQUENCE [LARGE SCALE GENOMIC DNA]</scope>
    <source>
        <strain evidence="3">NBRC 111146</strain>
    </source>
</reference>
<feature type="domain" description="SnoaL-like" evidence="1">
    <location>
        <begin position="15"/>
        <end position="114"/>
    </location>
</feature>
<sequence length="144" mass="16900">MMQASERISSFIETYQKLNKDNLQLLADIYDPSIQFQDPLHQISGLDSLHHYFEKLYANVIHCHFDIHDSFCQDQQAAIYWTMHLQHPKLKSGQLILVDGHSHLIFDEQKITHHRDYFDIGSMLYEQLPIIGTGIKYIKQRATS</sequence>
<evidence type="ECO:0000259" key="1">
    <source>
        <dbReference type="Pfam" id="PF12680"/>
    </source>
</evidence>
<accession>A0ABQ6ESS3</accession>
<dbReference type="Gene3D" id="3.10.450.50">
    <property type="match status" value="1"/>
</dbReference>
<comment type="caution">
    <text evidence="2">The sequence shown here is derived from an EMBL/GenBank/DDBJ whole genome shotgun (WGS) entry which is preliminary data.</text>
</comment>
<dbReference type="EMBL" id="BSPV01000020">
    <property type="protein sequence ID" value="GLT16203.1"/>
    <property type="molecule type" value="Genomic_DNA"/>
</dbReference>
<name>A0ABQ6ESS3_9VIBR</name>
<protein>
    <submittedName>
        <fullName evidence="2">Transcriptional regulator</fullName>
    </submittedName>
</protein>
<keyword evidence="3" id="KW-1185">Reference proteome</keyword>
<gene>
    <name evidence="2" type="ORF">GCM10007931_31790</name>
</gene>
<dbReference type="Pfam" id="PF12680">
    <property type="entry name" value="SnoaL_2"/>
    <property type="match status" value="1"/>
</dbReference>